<evidence type="ECO:0000256" key="1">
    <source>
        <dbReference type="SAM" id="MobiDB-lite"/>
    </source>
</evidence>
<reference evidence="2" key="1">
    <citation type="submission" date="2023-04" db="EMBL/GenBank/DDBJ databases">
        <title>Chromosome-level genome of Chaenocephalus aceratus.</title>
        <authorList>
            <person name="Park H."/>
        </authorList>
    </citation>
    <scope>NUCLEOTIDE SEQUENCE</scope>
    <source>
        <strain evidence="2">DE</strain>
        <tissue evidence="2">Muscle</tissue>
    </source>
</reference>
<comment type="caution">
    <text evidence="2">The sequence shown here is derived from an EMBL/GenBank/DDBJ whole genome shotgun (WGS) entry which is preliminary data.</text>
</comment>
<evidence type="ECO:0000313" key="3">
    <source>
        <dbReference type="Proteomes" id="UP001228049"/>
    </source>
</evidence>
<feature type="region of interest" description="Disordered" evidence="1">
    <location>
        <begin position="54"/>
        <end position="79"/>
    </location>
</feature>
<gene>
    <name evidence="2" type="ORF">KUDE01_027206</name>
</gene>
<organism evidence="2 3">
    <name type="scientific">Dissostichus eleginoides</name>
    <name type="common">Patagonian toothfish</name>
    <name type="synonym">Dissostichus amissus</name>
    <dbReference type="NCBI Taxonomy" id="100907"/>
    <lineage>
        <taxon>Eukaryota</taxon>
        <taxon>Metazoa</taxon>
        <taxon>Chordata</taxon>
        <taxon>Craniata</taxon>
        <taxon>Vertebrata</taxon>
        <taxon>Euteleostomi</taxon>
        <taxon>Actinopterygii</taxon>
        <taxon>Neopterygii</taxon>
        <taxon>Teleostei</taxon>
        <taxon>Neoteleostei</taxon>
        <taxon>Acanthomorphata</taxon>
        <taxon>Eupercaria</taxon>
        <taxon>Perciformes</taxon>
        <taxon>Notothenioidei</taxon>
        <taxon>Nototheniidae</taxon>
        <taxon>Dissostichus</taxon>
    </lineage>
</organism>
<feature type="compositionally biased region" description="Polar residues" evidence="1">
    <location>
        <begin position="58"/>
        <end position="79"/>
    </location>
</feature>
<accession>A0AAD9BCY6</accession>
<dbReference type="Proteomes" id="UP001228049">
    <property type="component" value="Unassembled WGS sequence"/>
</dbReference>
<keyword evidence="3" id="KW-1185">Reference proteome</keyword>
<sequence>MCVPALWVKEDQVIRLDSAVIRTNRGNPPLSSSSVLQWLLSLSSRWDWIPGLQERNANKSTPSPASSSELTERLNQPSE</sequence>
<proteinExistence type="predicted"/>
<dbReference type="AlphaFoldDB" id="A0AAD9BCY6"/>
<dbReference type="EMBL" id="JASDAP010000026">
    <property type="protein sequence ID" value="KAK1879083.1"/>
    <property type="molecule type" value="Genomic_DNA"/>
</dbReference>
<evidence type="ECO:0000313" key="2">
    <source>
        <dbReference type="EMBL" id="KAK1879083.1"/>
    </source>
</evidence>
<protein>
    <submittedName>
        <fullName evidence="2">Heme oxygenase 1</fullName>
    </submittedName>
</protein>
<name>A0AAD9BCY6_DISEL</name>